<dbReference type="EMBL" id="CAJVPS010055007">
    <property type="protein sequence ID" value="CAG8774939.1"/>
    <property type="molecule type" value="Genomic_DNA"/>
</dbReference>
<accession>A0A9N9JEK3</accession>
<protein>
    <submittedName>
        <fullName evidence="2">14381_t:CDS:1</fullName>
    </submittedName>
</protein>
<feature type="region of interest" description="Disordered" evidence="1">
    <location>
        <begin position="1"/>
        <end position="40"/>
    </location>
</feature>
<keyword evidence="3" id="KW-1185">Reference proteome</keyword>
<proteinExistence type="predicted"/>
<feature type="non-terminal residue" evidence="2">
    <location>
        <position position="40"/>
    </location>
</feature>
<evidence type="ECO:0000313" key="3">
    <source>
        <dbReference type="Proteomes" id="UP000789508"/>
    </source>
</evidence>
<gene>
    <name evidence="2" type="ORF">ALEPTO_LOCUS14346</name>
</gene>
<dbReference type="AlphaFoldDB" id="A0A9N9JEK3"/>
<evidence type="ECO:0000313" key="2">
    <source>
        <dbReference type="EMBL" id="CAG8774939.1"/>
    </source>
</evidence>
<feature type="non-terminal residue" evidence="2">
    <location>
        <position position="1"/>
    </location>
</feature>
<organism evidence="2 3">
    <name type="scientific">Ambispora leptoticha</name>
    <dbReference type="NCBI Taxonomy" id="144679"/>
    <lineage>
        <taxon>Eukaryota</taxon>
        <taxon>Fungi</taxon>
        <taxon>Fungi incertae sedis</taxon>
        <taxon>Mucoromycota</taxon>
        <taxon>Glomeromycotina</taxon>
        <taxon>Glomeromycetes</taxon>
        <taxon>Archaeosporales</taxon>
        <taxon>Ambisporaceae</taxon>
        <taxon>Ambispora</taxon>
    </lineage>
</organism>
<reference evidence="2" key="1">
    <citation type="submission" date="2021-06" db="EMBL/GenBank/DDBJ databases">
        <authorList>
            <person name="Kallberg Y."/>
            <person name="Tangrot J."/>
            <person name="Rosling A."/>
        </authorList>
    </citation>
    <scope>NUCLEOTIDE SEQUENCE</scope>
    <source>
        <strain evidence="2">FL130A</strain>
    </source>
</reference>
<evidence type="ECO:0000256" key="1">
    <source>
        <dbReference type="SAM" id="MobiDB-lite"/>
    </source>
</evidence>
<sequence length="40" mass="4313">LNVTTVANETDSTGSTPDDTSPSIIVPIPKRFVPQDLTER</sequence>
<feature type="compositionally biased region" description="Low complexity" evidence="1">
    <location>
        <begin position="10"/>
        <end position="23"/>
    </location>
</feature>
<comment type="caution">
    <text evidence="2">The sequence shown here is derived from an EMBL/GenBank/DDBJ whole genome shotgun (WGS) entry which is preliminary data.</text>
</comment>
<name>A0A9N9JEK3_9GLOM</name>
<dbReference type="Proteomes" id="UP000789508">
    <property type="component" value="Unassembled WGS sequence"/>
</dbReference>